<keyword evidence="4" id="KW-1185">Reference proteome</keyword>
<dbReference type="GeneID" id="84024422"/>
<dbReference type="EMBL" id="JAMGSI010000002">
    <property type="protein sequence ID" value="MCL6657861.1"/>
    <property type="molecule type" value="Genomic_DNA"/>
</dbReference>
<evidence type="ECO:0000256" key="1">
    <source>
        <dbReference type="SAM" id="MobiDB-lite"/>
    </source>
</evidence>
<reference evidence="3 4" key="1">
    <citation type="submission" date="2022-03" db="EMBL/GenBank/DDBJ databases">
        <title>Taxonomic description of new species and reclassification of some bacterial strains.</title>
        <authorList>
            <person name="Ndongo S."/>
        </authorList>
    </citation>
    <scope>NUCLEOTIDE SEQUENCE [LARGE SCALE GENOMIC DNA]</scope>
    <source>
        <strain evidence="3 4">Marseille-P6666</strain>
    </source>
</reference>
<evidence type="ECO:0000313" key="4">
    <source>
        <dbReference type="Proteomes" id="UP001202031"/>
    </source>
</evidence>
<dbReference type="Proteomes" id="UP001202031">
    <property type="component" value="Unassembled WGS sequence"/>
</dbReference>
<dbReference type="SUPFAM" id="SSF52540">
    <property type="entry name" value="P-loop containing nucleoside triphosphate hydrolases"/>
    <property type="match status" value="1"/>
</dbReference>
<gene>
    <name evidence="3" type="ORF">M8N44_11125</name>
</gene>
<dbReference type="InterPro" id="IPR027417">
    <property type="entry name" value="P-loop_NTPase"/>
</dbReference>
<protein>
    <submittedName>
        <fullName evidence="3">DnaB-like helicase C-terminal domain-containing protein</fullName>
    </submittedName>
</protein>
<dbReference type="Pfam" id="PF03796">
    <property type="entry name" value="DnaB_C"/>
    <property type="match status" value="1"/>
</dbReference>
<evidence type="ECO:0000259" key="2">
    <source>
        <dbReference type="PROSITE" id="PS51199"/>
    </source>
</evidence>
<dbReference type="PANTHER" id="PTHR30153:SF2">
    <property type="entry name" value="REPLICATIVE DNA HELICASE"/>
    <property type="match status" value="1"/>
</dbReference>
<dbReference type="InterPro" id="IPR007694">
    <property type="entry name" value="DNA_helicase_DnaB-like_C"/>
</dbReference>
<organism evidence="3 4">
    <name type="scientific">Akkermansia massiliensis</name>
    <dbReference type="NCBI Taxonomy" id="2927224"/>
    <lineage>
        <taxon>Bacteria</taxon>
        <taxon>Pseudomonadati</taxon>
        <taxon>Verrucomicrobiota</taxon>
        <taxon>Verrucomicrobiia</taxon>
        <taxon>Verrucomicrobiales</taxon>
        <taxon>Akkermansiaceae</taxon>
        <taxon>Akkermansia</taxon>
    </lineage>
</organism>
<evidence type="ECO:0000313" key="3">
    <source>
        <dbReference type="EMBL" id="MCL6657861.1"/>
    </source>
</evidence>
<comment type="caution">
    <text evidence="3">The sequence shown here is derived from an EMBL/GenBank/DDBJ whole genome shotgun (WGS) entry which is preliminary data.</text>
</comment>
<proteinExistence type="predicted"/>
<feature type="region of interest" description="Disordered" evidence="1">
    <location>
        <begin position="45"/>
        <end position="65"/>
    </location>
</feature>
<dbReference type="PANTHER" id="PTHR30153">
    <property type="entry name" value="REPLICATIVE DNA HELICASE DNAB"/>
    <property type="match status" value="1"/>
</dbReference>
<dbReference type="PROSITE" id="PS51199">
    <property type="entry name" value="SF4_HELICASE"/>
    <property type="match status" value="1"/>
</dbReference>
<dbReference type="Gene3D" id="3.40.50.300">
    <property type="entry name" value="P-loop containing nucleotide triphosphate hydrolases"/>
    <property type="match status" value="1"/>
</dbReference>
<feature type="domain" description="SF4 helicase" evidence="2">
    <location>
        <begin position="1"/>
        <end position="129"/>
    </location>
</feature>
<accession>A0ABT0RAC8</accession>
<name>A0ABT0RAC8_9BACT</name>
<sequence length="130" mass="14346">MGPTSRQAANSREREVAEISAGLKALAKELKVPVIVLAQLNRGPETRAGNSVGVPRMSDLRESGSIEQDADMIGLLYRSDYYAEDEDQRQQLAGQASLHLAKNRNGPTGDVPLHFDAELMRFITREPEKK</sequence>
<dbReference type="RefSeq" id="WP_102729048.1">
    <property type="nucleotide sequence ID" value="NZ_CP072027.1"/>
</dbReference>